<evidence type="ECO:0000256" key="3">
    <source>
        <dbReference type="ARBA" id="ARBA00022630"/>
    </source>
</evidence>
<dbReference type="Gene3D" id="3.30.560.10">
    <property type="entry name" value="Glucose Oxidase, domain 3"/>
    <property type="match status" value="1"/>
</dbReference>
<evidence type="ECO:0000256" key="4">
    <source>
        <dbReference type="ARBA" id="ARBA00022827"/>
    </source>
</evidence>
<gene>
    <name evidence="9" type="ORF">AWB76_05303</name>
</gene>
<evidence type="ECO:0000256" key="1">
    <source>
        <dbReference type="ARBA" id="ARBA00001974"/>
    </source>
</evidence>
<dbReference type="PANTHER" id="PTHR11552">
    <property type="entry name" value="GLUCOSE-METHANOL-CHOLINE GMC OXIDOREDUCTASE"/>
    <property type="match status" value="1"/>
</dbReference>
<comment type="similarity">
    <text evidence="2 6">Belongs to the GMC oxidoreductase family.</text>
</comment>
<keyword evidence="3 6" id="KW-0285">Flavoprotein</keyword>
<dbReference type="GO" id="GO:0016614">
    <property type="term" value="F:oxidoreductase activity, acting on CH-OH group of donors"/>
    <property type="evidence" value="ECO:0007669"/>
    <property type="project" value="InterPro"/>
</dbReference>
<evidence type="ECO:0000313" key="9">
    <source>
        <dbReference type="EMBL" id="SAK79210.1"/>
    </source>
</evidence>
<dbReference type="Pfam" id="PF05199">
    <property type="entry name" value="GMC_oxred_C"/>
    <property type="match status" value="1"/>
</dbReference>
<dbReference type="InterPro" id="IPR036188">
    <property type="entry name" value="FAD/NAD-bd_sf"/>
</dbReference>
<protein>
    <submittedName>
        <fullName evidence="9">GMC family oxidoreductase</fullName>
    </submittedName>
</protein>
<feature type="binding site" evidence="5">
    <location>
        <position position="83"/>
    </location>
    <ligand>
        <name>FAD</name>
        <dbReference type="ChEBI" id="CHEBI:57692"/>
    </ligand>
</feature>
<dbReference type="SUPFAM" id="SSF51905">
    <property type="entry name" value="FAD/NAD(P)-binding domain"/>
    <property type="match status" value="1"/>
</dbReference>
<evidence type="ECO:0000259" key="8">
    <source>
        <dbReference type="PROSITE" id="PS00624"/>
    </source>
</evidence>
<keyword evidence="10" id="KW-1185">Reference proteome</keyword>
<dbReference type="AlphaFoldDB" id="A0A158CA93"/>
<evidence type="ECO:0000256" key="6">
    <source>
        <dbReference type="RuleBase" id="RU003968"/>
    </source>
</evidence>
<dbReference type="PIRSF" id="PIRSF000137">
    <property type="entry name" value="Alcohol_oxidase"/>
    <property type="match status" value="1"/>
</dbReference>
<organism evidence="9 10">
    <name type="scientific">Caballeronia temeraria</name>
    <dbReference type="NCBI Taxonomy" id="1777137"/>
    <lineage>
        <taxon>Bacteria</taxon>
        <taxon>Pseudomonadati</taxon>
        <taxon>Pseudomonadota</taxon>
        <taxon>Betaproteobacteria</taxon>
        <taxon>Burkholderiales</taxon>
        <taxon>Burkholderiaceae</taxon>
        <taxon>Caballeronia</taxon>
    </lineage>
</organism>
<feature type="domain" description="Glucose-methanol-choline oxidoreductase N-terminal" evidence="7">
    <location>
        <begin position="81"/>
        <end position="104"/>
    </location>
</feature>
<keyword evidence="4 5" id="KW-0274">FAD</keyword>
<evidence type="ECO:0000259" key="7">
    <source>
        <dbReference type="PROSITE" id="PS00623"/>
    </source>
</evidence>
<dbReference type="InterPro" id="IPR007867">
    <property type="entry name" value="GMC_OxRtase_C"/>
</dbReference>
<dbReference type="PROSITE" id="PS00624">
    <property type="entry name" value="GMC_OXRED_2"/>
    <property type="match status" value="1"/>
</dbReference>
<evidence type="ECO:0000256" key="5">
    <source>
        <dbReference type="PIRSR" id="PIRSR000137-2"/>
    </source>
</evidence>
<reference evidence="10" key="1">
    <citation type="submission" date="2016-01" db="EMBL/GenBank/DDBJ databases">
        <authorList>
            <person name="Peeters Charlotte."/>
        </authorList>
    </citation>
    <scope>NUCLEOTIDE SEQUENCE [LARGE SCALE GENOMIC DNA]</scope>
</reference>
<dbReference type="InterPro" id="IPR012132">
    <property type="entry name" value="GMC_OxRdtase"/>
</dbReference>
<dbReference type="PROSITE" id="PS00623">
    <property type="entry name" value="GMC_OXRED_1"/>
    <property type="match status" value="1"/>
</dbReference>
<dbReference type="GO" id="GO:0050660">
    <property type="term" value="F:flavin adenine dinucleotide binding"/>
    <property type="evidence" value="ECO:0007669"/>
    <property type="project" value="InterPro"/>
</dbReference>
<sequence>MDYDFIVIGAGSAGCVTANRLVREWRAKVLLLEAGPPANSALIRMPAGTFKMLFNGSPFIKRYASAPQASLGGRTVSIPQGNVVGGGSSVNAMAYTRGSRTDYERWVAATGDPGWSWEGLLPYFRRQEGNQRLDNEAHGADGPLKVSDPLYKADVADRFVRAMQRQGLPFATDFNAGTLRGVGYMQTTTQGGQRCSAVNAFLGQVMSDPLLSLITHASVHRIIFEGERAVGVEYTAGGARVQARASSEVIVCAGAFATPKLLMLSGIGPATHLQEHGLEVRVDSPGVGENLQDHNVAVVSMTTHGQHGYFGEDRGARALLNGLQYLAFRSGPIASNGAETMAFVNLRIPDGEPDLQLYCVGVMWPDPEAPQPSYGMTLMANLVRPRSRGTVRLRSADPTDDALVNPNWLHDDEDTKRLVEAIRYMREIAANEPFSSIVKAEVGPGLQYQSDDELAQYIRRTTESNYHPVGTCRMGRPDDPLSVLTPDLKVKGVTGLRVFDASMMPSIISSNTNATVMAVADRAVDIMMSGASVVRKASDRVDPVHAG</sequence>
<dbReference type="Proteomes" id="UP000054624">
    <property type="component" value="Unassembled WGS sequence"/>
</dbReference>
<evidence type="ECO:0000313" key="10">
    <source>
        <dbReference type="Proteomes" id="UP000054624"/>
    </source>
</evidence>
<feature type="domain" description="Glucose-methanol-choline oxidoreductase N-terminal" evidence="8">
    <location>
        <begin position="254"/>
        <end position="268"/>
    </location>
</feature>
<dbReference type="OrthoDB" id="9785276at2"/>
<dbReference type="Gene3D" id="3.50.50.60">
    <property type="entry name" value="FAD/NAD(P)-binding domain"/>
    <property type="match status" value="1"/>
</dbReference>
<proteinExistence type="inferred from homology"/>
<dbReference type="PANTHER" id="PTHR11552:SF147">
    <property type="entry name" value="CHOLINE DEHYDROGENASE, MITOCHONDRIAL"/>
    <property type="match status" value="1"/>
</dbReference>
<accession>A0A158CA93</accession>
<dbReference type="STRING" id="1777137.AWB76_05303"/>
<name>A0A158CA93_9BURK</name>
<dbReference type="Pfam" id="PF00732">
    <property type="entry name" value="GMC_oxred_N"/>
    <property type="match status" value="1"/>
</dbReference>
<dbReference type="EMBL" id="FCOI02000021">
    <property type="protein sequence ID" value="SAK79210.1"/>
    <property type="molecule type" value="Genomic_DNA"/>
</dbReference>
<feature type="binding site" evidence="5">
    <location>
        <position position="219"/>
    </location>
    <ligand>
        <name>FAD</name>
        <dbReference type="ChEBI" id="CHEBI:57692"/>
    </ligand>
</feature>
<dbReference type="RefSeq" id="WP_061163000.1">
    <property type="nucleotide sequence ID" value="NZ_FCOI02000021.1"/>
</dbReference>
<comment type="cofactor">
    <cofactor evidence="1 5">
        <name>FAD</name>
        <dbReference type="ChEBI" id="CHEBI:57692"/>
    </cofactor>
</comment>
<dbReference type="SUPFAM" id="SSF54373">
    <property type="entry name" value="FAD-linked reductases, C-terminal domain"/>
    <property type="match status" value="1"/>
</dbReference>
<dbReference type="InterPro" id="IPR000172">
    <property type="entry name" value="GMC_OxRdtase_N"/>
</dbReference>
<evidence type="ECO:0000256" key="2">
    <source>
        <dbReference type="ARBA" id="ARBA00010790"/>
    </source>
</evidence>